<dbReference type="Proteomes" id="UP001165121">
    <property type="component" value="Unassembled WGS sequence"/>
</dbReference>
<keyword evidence="2" id="KW-1185">Reference proteome</keyword>
<proteinExistence type="predicted"/>
<evidence type="ECO:0000313" key="1">
    <source>
        <dbReference type="EMBL" id="GMF47249.1"/>
    </source>
</evidence>
<organism evidence="1 2">
    <name type="scientific">Phytophthora fragariaefolia</name>
    <dbReference type="NCBI Taxonomy" id="1490495"/>
    <lineage>
        <taxon>Eukaryota</taxon>
        <taxon>Sar</taxon>
        <taxon>Stramenopiles</taxon>
        <taxon>Oomycota</taxon>
        <taxon>Peronosporomycetes</taxon>
        <taxon>Peronosporales</taxon>
        <taxon>Peronosporaceae</taxon>
        <taxon>Phytophthora</taxon>
    </lineage>
</organism>
<evidence type="ECO:0000313" key="2">
    <source>
        <dbReference type="Proteomes" id="UP001165121"/>
    </source>
</evidence>
<dbReference type="OrthoDB" id="62652at2759"/>
<gene>
    <name evidence="1" type="ORF">Pfra01_001774000</name>
</gene>
<reference evidence="1" key="1">
    <citation type="submission" date="2023-04" db="EMBL/GenBank/DDBJ databases">
        <title>Phytophthora fragariaefolia NBRC 109709.</title>
        <authorList>
            <person name="Ichikawa N."/>
            <person name="Sato H."/>
            <person name="Tonouchi N."/>
        </authorList>
    </citation>
    <scope>NUCLEOTIDE SEQUENCE</scope>
    <source>
        <strain evidence="1">NBRC 109709</strain>
    </source>
</reference>
<accession>A0A9W6XUF5</accession>
<dbReference type="EMBL" id="BSXT01002139">
    <property type="protein sequence ID" value="GMF47249.1"/>
    <property type="molecule type" value="Genomic_DNA"/>
</dbReference>
<protein>
    <submittedName>
        <fullName evidence="1">Unnamed protein product</fullName>
    </submittedName>
</protein>
<name>A0A9W6XUF5_9STRA</name>
<sequence length="104" mass="11447">MPNFQFAMEVWTQVSFPVAKLLPVKLSADVKPSEFAWICLGTDGEVALFRGQDRVKQWDAASFSSTYDAELGLPVDLAMVSDHGTSAKGAIVFPDRIHVFSIEL</sequence>
<comment type="caution">
    <text evidence="1">The sequence shown here is derived from an EMBL/GenBank/DDBJ whole genome shotgun (WGS) entry which is preliminary data.</text>
</comment>
<dbReference type="AlphaFoldDB" id="A0A9W6XUF5"/>